<dbReference type="EMBL" id="DSWI01000019">
    <property type="protein sequence ID" value="HFG20901.1"/>
    <property type="molecule type" value="Genomic_DNA"/>
</dbReference>
<dbReference type="PROSITE" id="PS51257">
    <property type="entry name" value="PROKAR_LIPOPROTEIN"/>
    <property type="match status" value="1"/>
</dbReference>
<feature type="signal peptide" evidence="2">
    <location>
        <begin position="1"/>
        <end position="20"/>
    </location>
</feature>
<gene>
    <name evidence="3" type="ORF">ENS82_09340</name>
</gene>
<evidence type="ECO:0008006" key="4">
    <source>
        <dbReference type="Google" id="ProtNLM"/>
    </source>
</evidence>
<name>A0A7C3HSF9_MEIRU</name>
<evidence type="ECO:0000313" key="3">
    <source>
        <dbReference type="EMBL" id="HFG20901.1"/>
    </source>
</evidence>
<reference evidence="3" key="1">
    <citation type="journal article" date="2020" name="mSystems">
        <title>Genome- and Community-Level Interaction Insights into Carbon Utilization and Element Cycling Functions of Hydrothermarchaeota in Hydrothermal Sediment.</title>
        <authorList>
            <person name="Zhou Z."/>
            <person name="Liu Y."/>
            <person name="Xu W."/>
            <person name="Pan J."/>
            <person name="Luo Z.H."/>
            <person name="Li M."/>
        </authorList>
    </citation>
    <scope>NUCLEOTIDE SEQUENCE [LARGE SCALE GENOMIC DNA]</scope>
    <source>
        <strain evidence="3">SpSt-524</strain>
    </source>
</reference>
<comment type="caution">
    <text evidence="3">The sequence shown here is derived from an EMBL/GenBank/DDBJ whole genome shotgun (WGS) entry which is preliminary data.</text>
</comment>
<organism evidence="3">
    <name type="scientific">Meiothermus ruber</name>
    <dbReference type="NCBI Taxonomy" id="277"/>
    <lineage>
        <taxon>Bacteria</taxon>
        <taxon>Thermotogati</taxon>
        <taxon>Deinococcota</taxon>
        <taxon>Deinococci</taxon>
        <taxon>Thermales</taxon>
        <taxon>Thermaceae</taxon>
        <taxon>Meiothermus</taxon>
    </lineage>
</organism>
<evidence type="ECO:0000256" key="1">
    <source>
        <dbReference type="SAM" id="MobiDB-lite"/>
    </source>
</evidence>
<protein>
    <recommendedName>
        <fullName evidence="4">Lipoprotein</fullName>
    </recommendedName>
</protein>
<proteinExistence type="predicted"/>
<feature type="region of interest" description="Disordered" evidence="1">
    <location>
        <begin position="21"/>
        <end position="50"/>
    </location>
</feature>
<dbReference type="AlphaFoldDB" id="A0A7C3HSF9"/>
<accession>A0A7C3HSF9</accession>
<keyword evidence="2" id="KW-0732">Signal</keyword>
<feature type="chain" id="PRO_5028458777" description="Lipoprotein" evidence="2">
    <location>
        <begin position="21"/>
        <end position="325"/>
    </location>
</feature>
<sequence>MKPLAWIFAGLLVVALGACSSTTSPNPSNPNPSNPNPGNPGTPNPSASGFKTAAVLPEGLKDLEQNLSPLLVEAVEIARSKSQNPGTLTGTLTQSGNTFTYSPNPTNRLRVVWSDGVVYEFVITQFQGDLTDGATAFYKGNHLLQFSAQLKPDNEIGPVNLSLRSQRQGSALSVSLGGTAVFDGQTYTLNLSYAQQVLSDFGPGSIEFHHQDTLQGSLQGPSFQIQVNETYDFKLVGSSSLVMQTIRTLNNAWSEGGQQFRLQNGLIKRVFRDGNPIEADFWTASGDLLRNGVRVGGFGQAFTGNLLEQFLDTPSGRVRLGAFRF</sequence>
<feature type="compositionally biased region" description="Pro residues" evidence="1">
    <location>
        <begin position="27"/>
        <end position="43"/>
    </location>
</feature>
<evidence type="ECO:0000256" key="2">
    <source>
        <dbReference type="SAM" id="SignalP"/>
    </source>
</evidence>